<dbReference type="EMBL" id="OZ035829">
    <property type="protein sequence ID" value="CAL1610427.1"/>
    <property type="molecule type" value="Genomic_DNA"/>
</dbReference>
<dbReference type="AlphaFoldDB" id="A0AAV2MAN9"/>
<protein>
    <submittedName>
        <fullName evidence="1">Uncharacterized protein</fullName>
    </submittedName>
</protein>
<keyword evidence="2" id="KW-1185">Reference proteome</keyword>
<sequence length="143" mass="15963">MCMGHVRTAKEGALVLIRLDGSCGPRRLLRHWETQPMSHLFTASTQTNTYDTHWAAAPVAERASIYTLTNKQPFAYHSPNSTRPHLPPAEEVIRTAVVSVAFDLKRTGKHFKLISWNEADDITANQGVPLHPWAPLHSNVISC</sequence>
<gene>
    <name evidence="1" type="ORF">KC01_LOCUS37047</name>
</gene>
<organism evidence="1 2">
    <name type="scientific">Knipowitschia caucasica</name>
    <name type="common">Caucasian dwarf goby</name>
    <name type="synonym">Pomatoschistus caucasicus</name>
    <dbReference type="NCBI Taxonomy" id="637954"/>
    <lineage>
        <taxon>Eukaryota</taxon>
        <taxon>Metazoa</taxon>
        <taxon>Chordata</taxon>
        <taxon>Craniata</taxon>
        <taxon>Vertebrata</taxon>
        <taxon>Euteleostomi</taxon>
        <taxon>Actinopterygii</taxon>
        <taxon>Neopterygii</taxon>
        <taxon>Teleostei</taxon>
        <taxon>Neoteleostei</taxon>
        <taxon>Acanthomorphata</taxon>
        <taxon>Gobiaria</taxon>
        <taxon>Gobiiformes</taxon>
        <taxon>Gobioidei</taxon>
        <taxon>Gobiidae</taxon>
        <taxon>Gobiinae</taxon>
        <taxon>Knipowitschia</taxon>
    </lineage>
</organism>
<dbReference type="Proteomes" id="UP001497482">
    <property type="component" value="Chromosome 7"/>
</dbReference>
<evidence type="ECO:0000313" key="2">
    <source>
        <dbReference type="Proteomes" id="UP001497482"/>
    </source>
</evidence>
<accession>A0AAV2MAN9</accession>
<reference evidence="1 2" key="1">
    <citation type="submission" date="2024-04" db="EMBL/GenBank/DDBJ databases">
        <authorList>
            <person name="Waldvogel A.-M."/>
            <person name="Schoenle A."/>
        </authorList>
    </citation>
    <scope>NUCLEOTIDE SEQUENCE [LARGE SCALE GENOMIC DNA]</scope>
</reference>
<evidence type="ECO:0000313" key="1">
    <source>
        <dbReference type="EMBL" id="CAL1610427.1"/>
    </source>
</evidence>
<proteinExistence type="predicted"/>
<name>A0AAV2MAN9_KNICA</name>